<gene>
    <name evidence="1" type="ORF">F4560_003614</name>
</gene>
<proteinExistence type="predicted"/>
<dbReference type="AlphaFoldDB" id="A0A7W9M1E5"/>
<keyword evidence="2" id="KW-1185">Reference proteome</keyword>
<dbReference type="PANTHER" id="PTHR33361">
    <property type="entry name" value="GLR0591 PROTEIN"/>
    <property type="match status" value="1"/>
</dbReference>
<dbReference type="InterPro" id="IPR010281">
    <property type="entry name" value="DUF885"/>
</dbReference>
<sequence length="565" mass="61961">MDDAARLADELFDVMLDTDPVNATLLGIPGRDHLLNDLSEEAQEATAARLQDIAARAHSLDRQTMSAEDRRTIAVVVHQTDAELNRIRSRAAEFTVTDLFIAPAAELLVMVPMAALPDAERAEAYLDRLAAIPAYLDQAAERHRMGVETGRVPVTRLVEAAVRQLDGYLTQAVDPFTTPTPDVPPPRFADRRDKVLAEAVRPAFARYRQVLAEEVAPHGRSVDQPGLCWLPNGKDTYAALARDHTTTDLPPEELHETGRHRMDALTREYVDIGGRALGVTDFPAILARLRDDRSLRWKDADELLAAARTAIARAEEAAPRWFGRLPTRSCVVAAAPESAGGGGPAGYYVPPSMDGAKPGTYYANTSRAEERDRYGIEAIAFHEAVPGHHLQLSLAQELTGLPMLRRTGVLTAYAEGWGLYVERLADEMGLYSDHVARLGMLSADSRRTARLVVDTGLHAFGWTREQAVSYLVENTTRPRVEIESDVDRFIALPGQALAYTVGQLEFQRIRANAERALGARFDVRRFHDVVLGSGSLPLPVLADTVAEWANVEAGLGEPGPERQAQ</sequence>
<organism evidence="1 2">
    <name type="scientific">Saccharothrix ecbatanensis</name>
    <dbReference type="NCBI Taxonomy" id="1105145"/>
    <lineage>
        <taxon>Bacteria</taxon>
        <taxon>Bacillati</taxon>
        <taxon>Actinomycetota</taxon>
        <taxon>Actinomycetes</taxon>
        <taxon>Pseudonocardiales</taxon>
        <taxon>Pseudonocardiaceae</taxon>
        <taxon>Saccharothrix</taxon>
    </lineage>
</organism>
<dbReference type="Proteomes" id="UP000552097">
    <property type="component" value="Unassembled WGS sequence"/>
</dbReference>
<protein>
    <submittedName>
        <fullName evidence="1">Uncharacterized protein (DUF885 family)</fullName>
    </submittedName>
</protein>
<dbReference type="RefSeq" id="WP_184921389.1">
    <property type="nucleotide sequence ID" value="NZ_JACHMO010000001.1"/>
</dbReference>
<dbReference type="Pfam" id="PF05960">
    <property type="entry name" value="DUF885"/>
    <property type="match status" value="1"/>
</dbReference>
<comment type="caution">
    <text evidence="1">The sequence shown here is derived from an EMBL/GenBank/DDBJ whole genome shotgun (WGS) entry which is preliminary data.</text>
</comment>
<evidence type="ECO:0000313" key="1">
    <source>
        <dbReference type="EMBL" id="MBB5803846.1"/>
    </source>
</evidence>
<accession>A0A7W9M1E5</accession>
<dbReference type="EMBL" id="JACHMO010000001">
    <property type="protein sequence ID" value="MBB5803846.1"/>
    <property type="molecule type" value="Genomic_DNA"/>
</dbReference>
<evidence type="ECO:0000313" key="2">
    <source>
        <dbReference type="Proteomes" id="UP000552097"/>
    </source>
</evidence>
<dbReference type="PANTHER" id="PTHR33361:SF2">
    <property type="entry name" value="DUF885 DOMAIN-CONTAINING PROTEIN"/>
    <property type="match status" value="1"/>
</dbReference>
<name>A0A7W9M1E5_9PSEU</name>
<reference evidence="1 2" key="1">
    <citation type="submission" date="2020-08" db="EMBL/GenBank/DDBJ databases">
        <title>Sequencing the genomes of 1000 actinobacteria strains.</title>
        <authorList>
            <person name="Klenk H.-P."/>
        </authorList>
    </citation>
    <scope>NUCLEOTIDE SEQUENCE [LARGE SCALE GENOMIC DNA]</scope>
    <source>
        <strain evidence="1 2">DSM 45486</strain>
    </source>
</reference>